<dbReference type="Pfam" id="PF00589">
    <property type="entry name" value="Phage_integrase"/>
    <property type="match status" value="1"/>
</dbReference>
<dbReference type="Gene3D" id="1.10.443.10">
    <property type="entry name" value="Intergrase catalytic core"/>
    <property type="match status" value="1"/>
</dbReference>
<keyword evidence="3" id="KW-0233">DNA recombination</keyword>
<sequence>MSYLTATQVKALLDGIDTTTWTGRRDQAMFTLAAHTGLRVSELISLTVDSVHLGTAAHVACTGKGRKHRATPLTTATAALLKTYLHERHTHPGHALFPNPRGEPLSVDAIGQRLRTHVRRAARACPELAGTHVTVHTLRHTAAMRFLAAGIDTAVIALWLGHESTATTSIYLHADMDIKRRALERTRQPDVVAGDYTPPDSLLAWLQGL</sequence>
<evidence type="ECO:0000256" key="2">
    <source>
        <dbReference type="ARBA" id="ARBA00023125"/>
    </source>
</evidence>
<dbReference type="InterPro" id="IPR050090">
    <property type="entry name" value="Tyrosine_recombinase_XerCD"/>
</dbReference>
<dbReference type="RefSeq" id="WP_015890901.1">
    <property type="nucleotide sequence ID" value="NC_012522.1"/>
</dbReference>
<keyword evidence="2" id="KW-0238">DNA-binding</keyword>
<dbReference type="PANTHER" id="PTHR30349">
    <property type="entry name" value="PHAGE INTEGRASE-RELATED"/>
    <property type="match status" value="1"/>
</dbReference>
<dbReference type="PANTHER" id="PTHR30349:SF41">
    <property type="entry name" value="INTEGRASE_RECOMBINASE PROTEIN MJ0367-RELATED"/>
    <property type="match status" value="1"/>
</dbReference>
<evidence type="ECO:0000256" key="1">
    <source>
        <dbReference type="ARBA" id="ARBA00008857"/>
    </source>
</evidence>
<protein>
    <submittedName>
        <fullName evidence="5">Putative tyrosine recombinase</fullName>
    </submittedName>
</protein>
<dbReference type="STRING" id="632772.ROP_72410"/>
<dbReference type="InterPro" id="IPR002104">
    <property type="entry name" value="Integrase_catalytic"/>
</dbReference>
<gene>
    <name evidence="5" type="ordered locus">ROP_72410</name>
</gene>
<dbReference type="EMBL" id="AP011115">
    <property type="protein sequence ID" value="BAH55488.1"/>
    <property type="molecule type" value="Genomic_DNA"/>
</dbReference>
<dbReference type="HOGENOM" id="CLU_027562_39_4_11"/>
<dbReference type="GO" id="GO:0006310">
    <property type="term" value="P:DNA recombination"/>
    <property type="evidence" value="ECO:0007669"/>
    <property type="project" value="UniProtKB-KW"/>
</dbReference>
<dbReference type="InterPro" id="IPR011010">
    <property type="entry name" value="DNA_brk_join_enz"/>
</dbReference>
<evidence type="ECO:0000256" key="3">
    <source>
        <dbReference type="ARBA" id="ARBA00023172"/>
    </source>
</evidence>
<dbReference type="PROSITE" id="PS51898">
    <property type="entry name" value="TYR_RECOMBINASE"/>
    <property type="match status" value="1"/>
</dbReference>
<name>C1B677_RHOOB</name>
<evidence type="ECO:0000313" key="6">
    <source>
        <dbReference type="Proteomes" id="UP000002212"/>
    </source>
</evidence>
<evidence type="ECO:0000313" key="5">
    <source>
        <dbReference type="EMBL" id="BAH55488.1"/>
    </source>
</evidence>
<dbReference type="SUPFAM" id="SSF56349">
    <property type="entry name" value="DNA breaking-rejoining enzymes"/>
    <property type="match status" value="1"/>
</dbReference>
<comment type="similarity">
    <text evidence="1">Belongs to the 'phage' integrase family.</text>
</comment>
<dbReference type="InterPro" id="IPR013762">
    <property type="entry name" value="Integrase-like_cat_sf"/>
</dbReference>
<reference evidence="5 6" key="1">
    <citation type="submission" date="2009-03" db="EMBL/GenBank/DDBJ databases">
        <title>Comparison of the complete genome sequences of Rhodococcus erythropolis PR4 and Rhodococcus opacus B4.</title>
        <authorList>
            <person name="Takarada H."/>
            <person name="Sekine M."/>
            <person name="Hosoyama A."/>
            <person name="Yamada R."/>
            <person name="Fujisawa T."/>
            <person name="Omata S."/>
            <person name="Shimizu A."/>
            <person name="Tsukatani N."/>
            <person name="Tanikawa S."/>
            <person name="Fujita N."/>
            <person name="Harayama S."/>
        </authorList>
    </citation>
    <scope>NUCLEOTIDE SEQUENCE [LARGE SCALE GENOMIC DNA]</scope>
    <source>
        <strain evidence="5 6">B4</strain>
    </source>
</reference>
<dbReference type="Proteomes" id="UP000002212">
    <property type="component" value="Chromosome"/>
</dbReference>
<organism evidence="5 6">
    <name type="scientific">Rhodococcus opacus (strain B4)</name>
    <dbReference type="NCBI Taxonomy" id="632772"/>
    <lineage>
        <taxon>Bacteria</taxon>
        <taxon>Bacillati</taxon>
        <taxon>Actinomycetota</taxon>
        <taxon>Actinomycetes</taxon>
        <taxon>Mycobacteriales</taxon>
        <taxon>Nocardiaceae</taxon>
        <taxon>Rhodococcus</taxon>
    </lineage>
</organism>
<dbReference type="GO" id="GO:0015074">
    <property type="term" value="P:DNA integration"/>
    <property type="evidence" value="ECO:0007669"/>
    <property type="project" value="InterPro"/>
</dbReference>
<accession>C1B677</accession>
<dbReference type="AlphaFoldDB" id="C1B677"/>
<dbReference type="KEGG" id="rop:ROP_72410"/>
<dbReference type="OrthoDB" id="9801717at2"/>
<evidence type="ECO:0000259" key="4">
    <source>
        <dbReference type="PROSITE" id="PS51898"/>
    </source>
</evidence>
<proteinExistence type="inferred from homology"/>
<dbReference type="PATRIC" id="fig|632772.20.peg.7556"/>
<dbReference type="GO" id="GO:0003677">
    <property type="term" value="F:DNA binding"/>
    <property type="evidence" value="ECO:0007669"/>
    <property type="project" value="UniProtKB-KW"/>
</dbReference>
<feature type="domain" description="Tyr recombinase" evidence="4">
    <location>
        <begin position="1"/>
        <end position="184"/>
    </location>
</feature>